<comment type="subcellular location">
    <subcellularLocation>
        <location evidence="1">Cell membrane</location>
        <topology evidence="1">Multi-pass membrane protein</topology>
    </subcellularLocation>
</comment>
<keyword evidence="3 6" id="KW-0812">Transmembrane</keyword>
<dbReference type="SUPFAM" id="SSF90123">
    <property type="entry name" value="ABC transporter transmembrane region"/>
    <property type="match status" value="1"/>
</dbReference>
<dbReference type="Proteomes" id="UP000782610">
    <property type="component" value="Unassembled WGS sequence"/>
</dbReference>
<evidence type="ECO:0000313" key="8">
    <source>
        <dbReference type="EMBL" id="MBI4920521.1"/>
    </source>
</evidence>
<dbReference type="PANTHER" id="PTHR11384:SF59">
    <property type="entry name" value="LYSOSOMAL COBALAMIN TRANSPORTER ABCD4"/>
    <property type="match status" value="1"/>
</dbReference>
<dbReference type="InterPro" id="IPR050835">
    <property type="entry name" value="ABC_transporter_sub-D"/>
</dbReference>
<comment type="caution">
    <text evidence="8">The sequence shown here is derived from an EMBL/GenBank/DDBJ whole genome shotgun (WGS) entry which is preliminary data.</text>
</comment>
<proteinExistence type="predicted"/>
<dbReference type="GO" id="GO:0005524">
    <property type="term" value="F:ATP binding"/>
    <property type="evidence" value="ECO:0007669"/>
    <property type="project" value="InterPro"/>
</dbReference>
<gene>
    <name evidence="8" type="primary">sbmA</name>
    <name evidence="8" type="ORF">HY834_02135</name>
</gene>
<dbReference type="GO" id="GO:0140359">
    <property type="term" value="F:ABC-type transporter activity"/>
    <property type="evidence" value="ECO:0007669"/>
    <property type="project" value="InterPro"/>
</dbReference>
<evidence type="ECO:0000256" key="4">
    <source>
        <dbReference type="ARBA" id="ARBA00022989"/>
    </source>
</evidence>
<dbReference type="AlphaFoldDB" id="A0A933KZ58"/>
<accession>A0A933KZ58</accession>
<sequence>MTPPRASGVRPVFRSFFPNPMNFFVSAIAWTAVAMTIWFTVGPQIEPFLSLGPWLSIQPTEANPAPFFDSGKVWLYEYVLAAGYLFCVPWFFLTDNRKWYWWSVVGTVTIIEVVYFNVQVDAWLNDWYGGFYDLIQTALGAPNTVPFESYVSEIWTVAAVLAVNIFVLVMNAFLNAHYLLRWRRAMTFYYMANWQKVRTIEGAAQRVQEDTQNFSSIVESLGLNIVSSIMTLIVFLPILWGLSERIPAYPWIGPVQGGLVWLALFSAIFGTLLFAVVGVRLPSLNFANQRVEAAFRKELVYGEDEAGRAQPVTVGELFRNVQRNYFRIYFHYTYFNVARYAFLNASQFFPYLAVGPAVVTGVITLGLFQQIFQAFGQVSDSFRFLMNSWTTIINLISIYQRLRGFEKQIPLETKIFANDYDDPRYMATGIVPPEATPVVIPE</sequence>
<feature type="domain" description="ABC transmembrane type-1" evidence="7">
    <location>
        <begin position="316"/>
        <end position="394"/>
    </location>
</feature>
<dbReference type="GO" id="GO:0015833">
    <property type="term" value="P:peptide transport"/>
    <property type="evidence" value="ECO:0007669"/>
    <property type="project" value="InterPro"/>
</dbReference>
<dbReference type="Pfam" id="PF05992">
    <property type="entry name" value="SbmA_BacA"/>
    <property type="match status" value="1"/>
</dbReference>
<feature type="transmembrane region" description="Helical" evidence="6">
    <location>
        <begin position="384"/>
        <end position="402"/>
    </location>
</feature>
<dbReference type="NCBIfam" id="NF008306">
    <property type="entry name" value="PRK11098.1"/>
    <property type="match status" value="1"/>
</dbReference>
<feature type="transmembrane region" description="Helical" evidence="6">
    <location>
        <begin position="99"/>
        <end position="118"/>
    </location>
</feature>
<feature type="transmembrane region" description="Helical" evidence="6">
    <location>
        <begin position="21"/>
        <end position="41"/>
    </location>
</feature>
<organism evidence="8 9">
    <name type="scientific">Devosia nanyangense</name>
    <dbReference type="NCBI Taxonomy" id="1228055"/>
    <lineage>
        <taxon>Bacteria</taxon>
        <taxon>Pseudomonadati</taxon>
        <taxon>Pseudomonadota</taxon>
        <taxon>Alphaproteobacteria</taxon>
        <taxon>Hyphomicrobiales</taxon>
        <taxon>Devosiaceae</taxon>
        <taxon>Devosia</taxon>
    </lineage>
</organism>
<dbReference type="PROSITE" id="PS50929">
    <property type="entry name" value="ABC_TM1F"/>
    <property type="match status" value="1"/>
</dbReference>
<protein>
    <submittedName>
        <fullName evidence="8">Peptide antibiotic transporter SbmA</fullName>
    </submittedName>
</protein>
<evidence type="ECO:0000256" key="6">
    <source>
        <dbReference type="SAM" id="Phobius"/>
    </source>
</evidence>
<evidence type="ECO:0000256" key="5">
    <source>
        <dbReference type="ARBA" id="ARBA00023136"/>
    </source>
</evidence>
<dbReference type="PANTHER" id="PTHR11384">
    <property type="entry name" value="ATP-BINDING CASSETTE, SUB-FAMILY D MEMBER"/>
    <property type="match status" value="1"/>
</dbReference>
<feature type="transmembrane region" description="Helical" evidence="6">
    <location>
        <begin position="221"/>
        <end position="240"/>
    </location>
</feature>
<evidence type="ECO:0000256" key="1">
    <source>
        <dbReference type="ARBA" id="ARBA00004651"/>
    </source>
</evidence>
<dbReference type="InterPro" id="IPR011527">
    <property type="entry name" value="ABC1_TM_dom"/>
</dbReference>
<dbReference type="InterPro" id="IPR009248">
    <property type="entry name" value="SbmA_BacA"/>
</dbReference>
<feature type="transmembrane region" description="Helical" evidence="6">
    <location>
        <begin position="73"/>
        <end position="92"/>
    </location>
</feature>
<reference evidence="8" key="1">
    <citation type="submission" date="2020-07" db="EMBL/GenBank/DDBJ databases">
        <title>Huge and variable diversity of episymbiotic CPR bacteria and DPANN archaea in groundwater ecosystems.</title>
        <authorList>
            <person name="He C.Y."/>
            <person name="Keren R."/>
            <person name="Whittaker M."/>
            <person name="Farag I.F."/>
            <person name="Doudna J."/>
            <person name="Cate J.H.D."/>
            <person name="Banfield J.F."/>
        </authorList>
    </citation>
    <scope>NUCLEOTIDE SEQUENCE</scope>
    <source>
        <strain evidence="8">NC_groundwater_1586_Pr3_B-0.1um_66_15</strain>
    </source>
</reference>
<keyword evidence="4 6" id="KW-1133">Transmembrane helix</keyword>
<name>A0A933KZ58_9HYPH</name>
<feature type="transmembrane region" description="Helical" evidence="6">
    <location>
        <begin position="348"/>
        <end position="372"/>
    </location>
</feature>
<feature type="transmembrane region" description="Helical" evidence="6">
    <location>
        <begin position="154"/>
        <end position="174"/>
    </location>
</feature>
<evidence type="ECO:0000256" key="2">
    <source>
        <dbReference type="ARBA" id="ARBA00022448"/>
    </source>
</evidence>
<evidence type="ECO:0000256" key="3">
    <source>
        <dbReference type="ARBA" id="ARBA00022692"/>
    </source>
</evidence>
<evidence type="ECO:0000259" key="7">
    <source>
        <dbReference type="PROSITE" id="PS50929"/>
    </source>
</evidence>
<dbReference type="InterPro" id="IPR036640">
    <property type="entry name" value="ABC1_TM_sf"/>
</dbReference>
<evidence type="ECO:0000313" key="9">
    <source>
        <dbReference type="Proteomes" id="UP000782610"/>
    </source>
</evidence>
<dbReference type="GO" id="GO:0005886">
    <property type="term" value="C:plasma membrane"/>
    <property type="evidence" value="ECO:0007669"/>
    <property type="project" value="UniProtKB-SubCell"/>
</dbReference>
<dbReference type="Gene3D" id="1.20.1560.10">
    <property type="entry name" value="ABC transporter type 1, transmembrane domain"/>
    <property type="match status" value="1"/>
</dbReference>
<keyword evidence="2" id="KW-0813">Transport</keyword>
<feature type="transmembrane region" description="Helical" evidence="6">
    <location>
        <begin position="260"/>
        <end position="281"/>
    </location>
</feature>
<keyword evidence="5 6" id="KW-0472">Membrane</keyword>
<dbReference type="GO" id="GO:1904680">
    <property type="term" value="F:peptide transmembrane transporter activity"/>
    <property type="evidence" value="ECO:0007669"/>
    <property type="project" value="InterPro"/>
</dbReference>
<dbReference type="EMBL" id="JACRAF010000005">
    <property type="protein sequence ID" value="MBI4920521.1"/>
    <property type="molecule type" value="Genomic_DNA"/>
</dbReference>